<dbReference type="PANTHER" id="PTHR31348">
    <property type="entry name" value="EID1-LIKE F-BOX PROTEIN 2-RELATED"/>
    <property type="match status" value="1"/>
</dbReference>
<dbReference type="InterPro" id="IPR036047">
    <property type="entry name" value="F-box-like_dom_sf"/>
</dbReference>
<dbReference type="PANTHER" id="PTHR31348:SF2">
    <property type="entry name" value="EID1-LIKE F-BOX PROTEIN 1"/>
    <property type="match status" value="1"/>
</dbReference>
<reference evidence="2" key="1">
    <citation type="submission" date="2023-05" db="EMBL/GenBank/DDBJ databases">
        <title>Nepenthes gracilis genome sequencing.</title>
        <authorList>
            <person name="Fukushima K."/>
        </authorList>
    </citation>
    <scope>NUCLEOTIDE SEQUENCE</scope>
    <source>
        <strain evidence="2">SING2019-196</strain>
    </source>
</reference>
<accession>A0AAD3Y4Z6</accession>
<comment type="caution">
    <text evidence="2">The sequence shown here is derived from an EMBL/GenBank/DDBJ whole genome shotgun (WGS) entry which is preliminary data.</text>
</comment>
<dbReference type="AlphaFoldDB" id="A0AAD3Y4Z6"/>
<protein>
    <recommendedName>
        <fullName evidence="4">F-box protein</fullName>
    </recommendedName>
</protein>
<feature type="transmembrane region" description="Helical" evidence="1">
    <location>
        <begin position="81"/>
        <end position="104"/>
    </location>
</feature>
<dbReference type="InterPro" id="IPR040267">
    <property type="entry name" value="EID1-like"/>
</dbReference>
<name>A0AAD3Y4Z6_NEPGR</name>
<evidence type="ECO:0008006" key="4">
    <source>
        <dbReference type="Google" id="ProtNLM"/>
    </source>
</evidence>
<dbReference type="Proteomes" id="UP001279734">
    <property type="component" value="Unassembled WGS sequence"/>
</dbReference>
<dbReference type="SUPFAM" id="SSF81383">
    <property type="entry name" value="F-box domain"/>
    <property type="match status" value="1"/>
</dbReference>
<dbReference type="EMBL" id="BSYO01000032">
    <property type="protein sequence ID" value="GMH27016.1"/>
    <property type="molecule type" value="Genomic_DNA"/>
</dbReference>
<evidence type="ECO:0000313" key="2">
    <source>
        <dbReference type="EMBL" id="GMH27016.1"/>
    </source>
</evidence>
<proteinExistence type="predicted"/>
<keyword evidence="1" id="KW-0812">Transmembrane</keyword>
<sequence length="317" mass="35353">MCPGSVGGGADLEDLKAIEVERGRGGRDRKQGFDNSTTCTVLNEKQTAPKLLSALELQTSALRFFGFAEDLPLLKLRNPTFLLVLASSVTALFSSTIPIAAVALQSPRKEFLSAEVFPNFLEDIIDSGHSSIRRPCFGAIPSEEVKLGAYPYVIDTIYHAVTFLYYRLVAMILTKQYRCIHSTSCACTKGHLCEDVIFLVFQNLNWNPKLIAAFSCVCKWFDDLAKRVLWKEFCRTRAPKMMIDLQSSGSISVDGNWRALGPGSLEHQERAFLFHSVVQMFCMSLTLVNILIKGKKGTSDFSEESSSLFQCQRFARC</sequence>
<keyword evidence="1" id="KW-0472">Membrane</keyword>
<keyword evidence="1" id="KW-1133">Transmembrane helix</keyword>
<keyword evidence="3" id="KW-1185">Reference proteome</keyword>
<evidence type="ECO:0000256" key="1">
    <source>
        <dbReference type="SAM" id="Phobius"/>
    </source>
</evidence>
<evidence type="ECO:0000313" key="3">
    <source>
        <dbReference type="Proteomes" id="UP001279734"/>
    </source>
</evidence>
<organism evidence="2 3">
    <name type="scientific">Nepenthes gracilis</name>
    <name type="common">Slender pitcher plant</name>
    <dbReference type="NCBI Taxonomy" id="150966"/>
    <lineage>
        <taxon>Eukaryota</taxon>
        <taxon>Viridiplantae</taxon>
        <taxon>Streptophyta</taxon>
        <taxon>Embryophyta</taxon>
        <taxon>Tracheophyta</taxon>
        <taxon>Spermatophyta</taxon>
        <taxon>Magnoliopsida</taxon>
        <taxon>eudicotyledons</taxon>
        <taxon>Gunneridae</taxon>
        <taxon>Pentapetalae</taxon>
        <taxon>Caryophyllales</taxon>
        <taxon>Nepenthaceae</taxon>
        <taxon>Nepenthes</taxon>
    </lineage>
</organism>
<gene>
    <name evidence="2" type="ORF">Nepgr_028859</name>
</gene>